<keyword evidence="2" id="KW-1185">Reference proteome</keyword>
<reference evidence="1 2" key="1">
    <citation type="journal article" date="2013" name="PLoS ONE">
        <title>Cultivation and Complete Genome Sequencing of Gloeobacter kilaueensis sp. nov., from a Lava Cave in Kilauea Caldera, Hawai'i.</title>
        <authorList>
            <person name="Saw J.H."/>
            <person name="Schatz M."/>
            <person name="Brown M.V."/>
            <person name="Kunkel D.D."/>
            <person name="Foster J.S."/>
            <person name="Shick H."/>
            <person name="Christensen S."/>
            <person name="Hou S."/>
            <person name="Wan X."/>
            <person name="Donachie S.P."/>
        </authorList>
    </citation>
    <scope>NUCLEOTIDE SEQUENCE [LARGE SCALE GENOMIC DNA]</scope>
    <source>
        <strain evidence="2">JS</strain>
    </source>
</reference>
<dbReference type="eggNOG" id="COG5354">
    <property type="taxonomic scope" value="Bacteria"/>
</dbReference>
<dbReference type="EMBL" id="CP003587">
    <property type="protein sequence ID" value="AGY57614.1"/>
    <property type="molecule type" value="Genomic_DNA"/>
</dbReference>
<dbReference type="HOGENOM" id="CLU_677503_0_0_3"/>
<evidence type="ECO:0000313" key="2">
    <source>
        <dbReference type="Proteomes" id="UP000017396"/>
    </source>
</evidence>
<sequence length="473" mass="51480">MYMVPPDCQFFVALTTILRMKPGTVYLPEDCYTCLRSPHCSLKLYVLLLPSTTPGKSPMTPQPTSWRKSLVPPLKTGSFRLATFLSLPLALLAALVLSSPGRAQTGIPNVVVSNPSIPIEDNEYDQLGARQTYIDQSGFVWIGGVDPNTGNLVPPSGQVTLVDGTGTALPVPAIGNGSEWLYGGSYGPQLVWTAVNKNGKKVLGRAYKNGSTWVSGFLANSAGRELPIPSKDVNDASPRLLYLGPDAVRGRGTALYWRNLDATTDEQVPGQLNTGGRWIPGQRAMVFTTIDVRSGFRQVATYNVDTKQLTILTNTPCNKDSPWIFQAPEFNNDYTMMVTCQGNPPGPTATYSTMEVYRQTNGVWTLVNNIQVPSTNKYIASPEPWFYKNKSYFSAVVSPNPDNLNGTDPTEIWIATLDPAAPFFQMVSDTTPNVRKDPEVFITTQGPVVYYNAPAVSGQLPAVWKATPVIPGS</sequence>
<dbReference type="Proteomes" id="UP000017396">
    <property type="component" value="Chromosome"/>
</dbReference>
<dbReference type="STRING" id="1183438.GKIL_1368"/>
<proteinExistence type="predicted"/>
<gene>
    <name evidence="1" type="ORF">GKIL_1368</name>
</gene>
<protein>
    <submittedName>
        <fullName evidence="1">Uncharacterized protein</fullName>
    </submittedName>
</protein>
<dbReference type="KEGG" id="glj:GKIL_1368"/>
<dbReference type="AlphaFoldDB" id="U5QJ08"/>
<organism evidence="1 2">
    <name type="scientific">Gloeobacter kilaueensis (strain ATCC BAA-2537 / CCAP 1431/1 / ULC 316 / JS1)</name>
    <dbReference type="NCBI Taxonomy" id="1183438"/>
    <lineage>
        <taxon>Bacteria</taxon>
        <taxon>Bacillati</taxon>
        <taxon>Cyanobacteriota</taxon>
        <taxon>Cyanophyceae</taxon>
        <taxon>Gloeobacterales</taxon>
        <taxon>Gloeobacteraceae</taxon>
        <taxon>Gloeobacter</taxon>
    </lineage>
</organism>
<name>U5QJ08_GLOK1</name>
<evidence type="ECO:0000313" key="1">
    <source>
        <dbReference type="EMBL" id="AGY57614.1"/>
    </source>
</evidence>
<accession>U5QJ08</accession>